<keyword evidence="7" id="KW-1185">Reference proteome</keyword>
<evidence type="ECO:0000313" key="6">
    <source>
        <dbReference type="EMBL" id="ALS75654.1"/>
    </source>
</evidence>
<dbReference type="PROSITE" id="PS51194">
    <property type="entry name" value="HELICASE_CTER"/>
    <property type="match status" value="1"/>
</dbReference>
<dbReference type="Gene3D" id="3.40.50.300">
    <property type="entry name" value="P-loop containing nucleotide triphosphate hydrolases"/>
    <property type="match status" value="1"/>
</dbReference>
<keyword evidence="6" id="KW-0347">Helicase</keyword>
<evidence type="ECO:0000259" key="3">
    <source>
        <dbReference type="PROSITE" id="PS50966"/>
    </source>
</evidence>
<keyword evidence="6" id="KW-0067">ATP-binding</keyword>
<keyword evidence="1" id="KW-0378">Hydrolase</keyword>
<gene>
    <name evidence="6" type="ORF">AUC31_10790</name>
</gene>
<dbReference type="SMART" id="SM00487">
    <property type="entry name" value="DEXDc"/>
    <property type="match status" value="1"/>
</dbReference>
<dbReference type="InterPro" id="IPR013663">
    <property type="entry name" value="Helicase_SWF/SNF/SWI_bac"/>
</dbReference>
<dbReference type="Pfam" id="PF08455">
    <property type="entry name" value="SNF2_assoc"/>
    <property type="match status" value="1"/>
</dbReference>
<dbReference type="InterPro" id="IPR038718">
    <property type="entry name" value="SNF2-like_sf"/>
</dbReference>
<dbReference type="InterPro" id="IPR007527">
    <property type="entry name" value="Znf_SWIM"/>
</dbReference>
<dbReference type="InterPro" id="IPR014001">
    <property type="entry name" value="Helicase_ATP-bd"/>
</dbReference>
<dbReference type="Pfam" id="PF00176">
    <property type="entry name" value="SNF2-rel_dom"/>
    <property type="match status" value="1"/>
</dbReference>
<evidence type="ECO:0000256" key="1">
    <source>
        <dbReference type="ARBA" id="ARBA00022801"/>
    </source>
</evidence>
<feature type="domain" description="Helicase C-terminal" evidence="5">
    <location>
        <begin position="870"/>
        <end position="1031"/>
    </location>
</feature>
<keyword evidence="2" id="KW-0863">Zinc-finger</keyword>
<evidence type="ECO:0000256" key="2">
    <source>
        <dbReference type="PROSITE-ProRule" id="PRU00325"/>
    </source>
</evidence>
<dbReference type="GO" id="GO:0008270">
    <property type="term" value="F:zinc ion binding"/>
    <property type="evidence" value="ECO:0007669"/>
    <property type="project" value="UniProtKB-KW"/>
</dbReference>
<dbReference type="Pfam" id="PF00271">
    <property type="entry name" value="Helicase_C"/>
    <property type="match status" value="1"/>
</dbReference>
<dbReference type="GO" id="GO:0005524">
    <property type="term" value="F:ATP binding"/>
    <property type="evidence" value="ECO:0007669"/>
    <property type="project" value="InterPro"/>
</dbReference>
<sequence>MEFWISDKHIRKLCGQAAYKKGRAFQMAGKVNITEANDQSITATVEGRSSFHVKLARSQAGTIQAECSCPPVGFIHTYCHHIAAVMIAAEELGQRERPLAEQMFGLFEDDDKPSARLHRFDRRVPYHVEATIRSGGKEQLALTFRSGTAILKNVRDPLRFVSALSNGQYEETAAIPYDPSRHALEQPVLELLQVLDKTNPQAYENGKLLVSASDWERLLPLLRKVTHAKFENPLGEVLPFHVTDTLPVSFRLDHGDSGYRLIVRGLERLQIFPKYGIALTEDAIVQPAAADMKRLSGLQELMQGAGEELPVDESQVAHMMKSVLPGLEKLGPVIVTENAIEKIGETPLRAKLYLDRVRSRLLAGLEFHYGQLIINPCEEPDGTYRQYPGVFRQLEKERAIMDLMESGRLTKTDGGFYLQDEEAEYDFLYDTVPMLEQWLEVYATTSVKMRIQKTLPGPKIRVNLPKDRTDWLEFRFDLGGIPEEELRGIIRAIREKKRYFRIPNGTLMSLETPGMAAFEEYLAVMNIDEENFERVQRVPLLEGMRLAGSLEQHELSETGTEFARLLKELHHPWTQAQQLPDHFEGILRDYQKRGFSWFRLLAKYGFGGILADEMGLGKTVQSIAFVQSVLEDIRKSDEPALIVAPSSLMYNWQAEFERFAPEIRTVIVDGPKAQRTKALNKIGDVYITSYPALRMDRGAYKDWAFHTIFFDEAQAFKNPATQTAKAVKELNARHRFALTGTPIENSLDELWSIFHVVFPALLPDRSQFAELRNADIAKRVRPFLLRRTKAEVLGEVPQKIERIEHSELREEQKKLYTAYLAELRHEALKHLRDNSMRKNRIRILAGLTRLRQLCCHPSLFVEDYKGGSAKFEQLLEILEEARLTGRRVLVFSQFTGMLNIIGQSLLRSGRSYFYLDGSTPPKERVELCDRFNEGEENLFLISLKAGGTGLNLTGADTVILYDLWWNPAVEQQAADRAHRMGQKREVQVLRLVAKGTIEEKMYDLQLRKQDLVDEMIQSGSEAVQLMSEEDIREILMI</sequence>
<dbReference type="SMART" id="SM00490">
    <property type="entry name" value="HELICc"/>
    <property type="match status" value="1"/>
</dbReference>
<dbReference type="AlphaFoldDB" id="A0A0U2Q9K4"/>
<dbReference type="STRING" id="200991.AUC31_10790"/>
<keyword evidence="6" id="KW-0547">Nucleotide-binding</keyword>
<dbReference type="InterPro" id="IPR027417">
    <property type="entry name" value="P-loop_NTPase"/>
</dbReference>
<keyword evidence="2" id="KW-0862">Zinc</keyword>
<dbReference type="FunFam" id="3.40.50.300:FF:000533">
    <property type="entry name" value="Helicase, Snf2 family"/>
    <property type="match status" value="1"/>
</dbReference>
<keyword evidence="2" id="KW-0479">Metal-binding</keyword>
<feature type="domain" description="SWIM-type" evidence="3">
    <location>
        <begin position="51"/>
        <end position="90"/>
    </location>
</feature>
<dbReference type="Proteomes" id="UP000067683">
    <property type="component" value="Chromosome"/>
</dbReference>
<name>A0A0U2Q9K4_9BACL</name>
<dbReference type="PROSITE" id="PS50966">
    <property type="entry name" value="ZF_SWIM"/>
    <property type="match status" value="1"/>
</dbReference>
<dbReference type="InterPro" id="IPR001650">
    <property type="entry name" value="Helicase_C-like"/>
</dbReference>
<dbReference type="InterPro" id="IPR049730">
    <property type="entry name" value="SNF2/RAD54-like_C"/>
</dbReference>
<evidence type="ECO:0000259" key="5">
    <source>
        <dbReference type="PROSITE" id="PS51194"/>
    </source>
</evidence>
<dbReference type="GO" id="GO:0016787">
    <property type="term" value="F:hydrolase activity"/>
    <property type="evidence" value="ECO:0007669"/>
    <property type="project" value="UniProtKB-KW"/>
</dbReference>
<dbReference type="PROSITE" id="PS51192">
    <property type="entry name" value="HELICASE_ATP_BIND_1"/>
    <property type="match status" value="1"/>
</dbReference>
<organism evidence="6 7">
    <name type="scientific">Planococcus rifietoensis</name>
    <dbReference type="NCBI Taxonomy" id="200991"/>
    <lineage>
        <taxon>Bacteria</taxon>
        <taxon>Bacillati</taxon>
        <taxon>Bacillota</taxon>
        <taxon>Bacilli</taxon>
        <taxon>Bacillales</taxon>
        <taxon>Caryophanaceae</taxon>
        <taxon>Planococcus</taxon>
    </lineage>
</organism>
<evidence type="ECO:0000259" key="4">
    <source>
        <dbReference type="PROSITE" id="PS51192"/>
    </source>
</evidence>
<dbReference type="RefSeq" id="WP_058382357.1">
    <property type="nucleotide sequence ID" value="NZ_CP013659.2"/>
</dbReference>
<accession>A0A0U2Q9K4</accession>
<dbReference type="PANTHER" id="PTHR10799">
    <property type="entry name" value="SNF2/RAD54 HELICASE FAMILY"/>
    <property type="match status" value="1"/>
</dbReference>
<evidence type="ECO:0000313" key="7">
    <source>
        <dbReference type="Proteomes" id="UP000067683"/>
    </source>
</evidence>
<dbReference type="InterPro" id="IPR000330">
    <property type="entry name" value="SNF2_N"/>
</dbReference>
<dbReference type="CDD" id="cd18793">
    <property type="entry name" value="SF2_C_SNF"/>
    <property type="match status" value="1"/>
</dbReference>
<proteinExistence type="predicted"/>
<dbReference type="Gene3D" id="3.40.50.10810">
    <property type="entry name" value="Tandem AAA-ATPase domain"/>
    <property type="match status" value="1"/>
</dbReference>
<dbReference type="SUPFAM" id="SSF52540">
    <property type="entry name" value="P-loop containing nucleoside triphosphate hydrolases"/>
    <property type="match status" value="2"/>
</dbReference>
<feature type="domain" description="Helicase ATP-binding" evidence="4">
    <location>
        <begin position="599"/>
        <end position="760"/>
    </location>
</feature>
<dbReference type="GO" id="GO:0004386">
    <property type="term" value="F:helicase activity"/>
    <property type="evidence" value="ECO:0007669"/>
    <property type="project" value="UniProtKB-KW"/>
</dbReference>
<dbReference type="KEGG" id="prt:AUC31_10790"/>
<dbReference type="EMBL" id="CP013659">
    <property type="protein sequence ID" value="ALS75654.1"/>
    <property type="molecule type" value="Genomic_DNA"/>
</dbReference>
<reference evidence="6" key="1">
    <citation type="submission" date="2016-01" db="EMBL/GenBank/DDBJ databases">
        <title>Complete genome of Planococcus rifietoensis type strain M8.</title>
        <authorList>
            <person name="See-Too W.S."/>
        </authorList>
    </citation>
    <scope>NUCLEOTIDE SEQUENCE [LARGE SCALE GENOMIC DNA]</scope>
    <source>
        <strain evidence="6">M8</strain>
    </source>
</reference>
<dbReference type="OrthoDB" id="9760715at2"/>
<protein>
    <submittedName>
        <fullName evidence="6">Helicase SNF</fullName>
    </submittedName>
</protein>